<dbReference type="NCBIfam" id="TIGR01486">
    <property type="entry name" value="HAD-SF-IIB-MPGP"/>
    <property type="match status" value="1"/>
</dbReference>
<dbReference type="InterPro" id="IPR006381">
    <property type="entry name" value="HAD-SF-IIB-MPGP"/>
</dbReference>
<reference evidence="4" key="2">
    <citation type="submission" date="2023-01" db="EMBL/GenBank/DDBJ databases">
        <title>Draft genome sequence of Litoribrevibacter albus strain NBRC 110071.</title>
        <authorList>
            <person name="Sun Q."/>
            <person name="Mori K."/>
        </authorList>
    </citation>
    <scope>NUCLEOTIDE SEQUENCE</scope>
    <source>
        <strain evidence="4">NBRC 110071</strain>
    </source>
</reference>
<evidence type="ECO:0000256" key="2">
    <source>
        <dbReference type="ARBA" id="ARBA00022801"/>
    </source>
</evidence>
<gene>
    <name evidence="4" type="primary">yedP</name>
    <name evidence="4" type="ORF">GCM10007876_39040</name>
</gene>
<dbReference type="GO" id="GO:0005829">
    <property type="term" value="C:cytosol"/>
    <property type="evidence" value="ECO:0007669"/>
    <property type="project" value="TreeGrafter"/>
</dbReference>
<keyword evidence="2" id="KW-0378">Hydrolase</keyword>
<keyword evidence="1" id="KW-0479">Metal-binding</keyword>
<dbReference type="GO" id="GO:0051479">
    <property type="term" value="P:mannosylglycerate biosynthetic process"/>
    <property type="evidence" value="ECO:0007669"/>
    <property type="project" value="InterPro"/>
</dbReference>
<dbReference type="PANTHER" id="PTHR10000:SF8">
    <property type="entry name" value="HAD SUPERFAMILY HYDROLASE-LIKE, TYPE 3"/>
    <property type="match status" value="1"/>
</dbReference>
<protein>
    <submittedName>
        <fullName evidence="4">Mannosyl-3-phosphoglycerate phosphatase</fullName>
    </submittedName>
</protein>
<dbReference type="Gene3D" id="3.30.980.20">
    <property type="entry name" value="Putative mannosyl-3-phosphoglycerate phosphatase, domain 2"/>
    <property type="match status" value="1"/>
</dbReference>
<evidence type="ECO:0000256" key="1">
    <source>
        <dbReference type="ARBA" id="ARBA00022723"/>
    </source>
</evidence>
<dbReference type="SFLD" id="SFLDG01142">
    <property type="entry name" value="C2.B.2:_Mannosyl-3-phosphoglyc"/>
    <property type="match status" value="1"/>
</dbReference>
<dbReference type="Gene3D" id="3.40.50.1000">
    <property type="entry name" value="HAD superfamily/HAD-like"/>
    <property type="match status" value="1"/>
</dbReference>
<reference evidence="4" key="1">
    <citation type="journal article" date="2014" name="Int. J. Syst. Evol. Microbiol.">
        <title>Complete genome sequence of Corynebacterium casei LMG S-19264T (=DSM 44701T), isolated from a smear-ripened cheese.</title>
        <authorList>
            <consortium name="US DOE Joint Genome Institute (JGI-PGF)"/>
            <person name="Walter F."/>
            <person name="Albersmeier A."/>
            <person name="Kalinowski J."/>
            <person name="Ruckert C."/>
        </authorList>
    </citation>
    <scope>NUCLEOTIDE SEQUENCE</scope>
    <source>
        <strain evidence="4">NBRC 110071</strain>
    </source>
</reference>
<dbReference type="Pfam" id="PF08282">
    <property type="entry name" value="Hydrolase_3"/>
    <property type="match status" value="1"/>
</dbReference>
<sequence>MTENQQGKLLRSSHQVLIFTDLDGTLLDHYNYNFQPAISLLHILEEARIPVIPVTSKTRAELLSLRKELNNKDPFVVENGAAIFIPKSFFKSQPQGTDECEEFWVRSFAPRRSYWVELLEQMSERFPNQFTYFSKLGTEGIQEFTGLSAEDAQQANQREYSEPVLWFGDDITKEKFRDALLEEGIWIVEGGRFLHLSNGCDKGKAVAWLKAFYQARDPDMPIHTIALGDSHNDVSMLEACDQPIIIRSPTKHPPQLRTSQSIIQSHLSGPEGWADTISRYLGFRIGN</sequence>
<keyword evidence="3" id="KW-0460">Magnesium</keyword>
<dbReference type="SFLD" id="SFLDS00003">
    <property type="entry name" value="Haloacid_Dehalogenase"/>
    <property type="match status" value="1"/>
</dbReference>
<dbReference type="InterPro" id="IPR023214">
    <property type="entry name" value="HAD_sf"/>
</dbReference>
<accession>A0AA37SFT2</accession>
<evidence type="ECO:0000313" key="5">
    <source>
        <dbReference type="Proteomes" id="UP001161389"/>
    </source>
</evidence>
<dbReference type="GO" id="GO:0000287">
    <property type="term" value="F:magnesium ion binding"/>
    <property type="evidence" value="ECO:0007669"/>
    <property type="project" value="UniProtKB-ARBA"/>
</dbReference>
<dbReference type="RefSeq" id="WP_284383846.1">
    <property type="nucleotide sequence ID" value="NZ_BSNM01000026.1"/>
</dbReference>
<proteinExistence type="predicted"/>
<name>A0AA37SFT2_9GAMM</name>
<keyword evidence="5" id="KW-1185">Reference proteome</keyword>
<dbReference type="InterPro" id="IPR006379">
    <property type="entry name" value="HAD-SF_hydro_IIB"/>
</dbReference>
<dbReference type="AlphaFoldDB" id="A0AA37SFT2"/>
<dbReference type="Proteomes" id="UP001161389">
    <property type="component" value="Unassembled WGS sequence"/>
</dbReference>
<dbReference type="NCBIfam" id="TIGR01484">
    <property type="entry name" value="HAD-SF-IIB"/>
    <property type="match status" value="1"/>
</dbReference>
<dbReference type="PANTHER" id="PTHR10000">
    <property type="entry name" value="PHOSPHOSERINE PHOSPHATASE"/>
    <property type="match status" value="1"/>
</dbReference>
<dbReference type="SFLD" id="SFLDG01140">
    <property type="entry name" value="C2.B:_Phosphomannomutase_and_P"/>
    <property type="match status" value="1"/>
</dbReference>
<evidence type="ECO:0000256" key="3">
    <source>
        <dbReference type="ARBA" id="ARBA00022842"/>
    </source>
</evidence>
<dbReference type="SUPFAM" id="SSF56784">
    <property type="entry name" value="HAD-like"/>
    <property type="match status" value="1"/>
</dbReference>
<evidence type="ECO:0000313" key="4">
    <source>
        <dbReference type="EMBL" id="GLQ33424.1"/>
    </source>
</evidence>
<organism evidence="4 5">
    <name type="scientific">Litoribrevibacter albus</name>
    <dbReference type="NCBI Taxonomy" id="1473156"/>
    <lineage>
        <taxon>Bacteria</taxon>
        <taxon>Pseudomonadati</taxon>
        <taxon>Pseudomonadota</taxon>
        <taxon>Gammaproteobacteria</taxon>
        <taxon>Oceanospirillales</taxon>
        <taxon>Oceanospirillaceae</taxon>
        <taxon>Litoribrevibacter</taxon>
    </lineage>
</organism>
<comment type="caution">
    <text evidence="4">The sequence shown here is derived from an EMBL/GenBank/DDBJ whole genome shotgun (WGS) entry which is preliminary data.</text>
</comment>
<dbReference type="GO" id="GO:0050531">
    <property type="term" value="F:mannosyl-3-phosphoglycerate phosphatase activity"/>
    <property type="evidence" value="ECO:0007669"/>
    <property type="project" value="InterPro"/>
</dbReference>
<dbReference type="EMBL" id="BSNM01000026">
    <property type="protein sequence ID" value="GLQ33424.1"/>
    <property type="molecule type" value="Genomic_DNA"/>
</dbReference>
<dbReference type="InterPro" id="IPR036412">
    <property type="entry name" value="HAD-like_sf"/>
</dbReference>